<feature type="transmembrane region" description="Helical" evidence="1">
    <location>
        <begin position="12"/>
        <end position="34"/>
    </location>
</feature>
<evidence type="ECO:0000313" key="2">
    <source>
        <dbReference type="EMBL" id="MFF3223308.1"/>
    </source>
</evidence>
<protein>
    <submittedName>
        <fullName evidence="2">DUF5134 domain-containing protein</fullName>
    </submittedName>
</protein>
<comment type="caution">
    <text evidence="2">The sequence shown here is derived from an EMBL/GenBank/DDBJ whole genome shotgun (WGS) entry which is preliminary data.</text>
</comment>
<keyword evidence="3" id="KW-1185">Reference proteome</keyword>
<keyword evidence="1" id="KW-1133">Transmembrane helix</keyword>
<keyword evidence="1" id="KW-0472">Membrane</keyword>
<keyword evidence="1" id="KW-0812">Transmembrane</keyword>
<sequence length="242" mass="25051">MDVAQFVQEYAALRWSVVAAFLLAVAIVLGRLAAPVPLVVGRDAAGAVLVPVAEPGRRHRDSTRKTDFVPTGGYHESDAAHLIMCLVMLAMLVFPAGASPVAVRGVLTAMTVVFAILLTSRILEWRSAPRATPLDRLVPLGYHTVTAAAMLYAMSGHTALGHTGGPAMIPALGLAALFAADALLVTLAVGLPVADTPGHLGILLRSGGCVAALTGPRRRSAVVPHVVMDLGTAYMLIAVVSS</sequence>
<feature type="transmembrane region" description="Helical" evidence="1">
    <location>
        <begin position="79"/>
        <end position="94"/>
    </location>
</feature>
<dbReference type="Proteomes" id="UP001601948">
    <property type="component" value="Unassembled WGS sequence"/>
</dbReference>
<evidence type="ECO:0000313" key="3">
    <source>
        <dbReference type="Proteomes" id="UP001601948"/>
    </source>
</evidence>
<name>A0ABW6QRQ4_9NOCA</name>
<dbReference type="EMBL" id="JBIAPI010000002">
    <property type="protein sequence ID" value="MFF3223308.1"/>
    <property type="molecule type" value="Genomic_DNA"/>
</dbReference>
<proteinExistence type="predicted"/>
<dbReference type="RefSeq" id="WP_387716374.1">
    <property type="nucleotide sequence ID" value="NZ_JBIAPI010000002.1"/>
</dbReference>
<evidence type="ECO:0000256" key="1">
    <source>
        <dbReference type="SAM" id="Phobius"/>
    </source>
</evidence>
<reference evidence="2 3" key="1">
    <citation type="submission" date="2024-10" db="EMBL/GenBank/DDBJ databases">
        <title>The Natural Products Discovery Center: Release of the First 8490 Sequenced Strains for Exploring Actinobacteria Biosynthetic Diversity.</title>
        <authorList>
            <person name="Kalkreuter E."/>
            <person name="Kautsar S.A."/>
            <person name="Yang D."/>
            <person name="Bader C.D."/>
            <person name="Teijaro C.N."/>
            <person name="Fluegel L."/>
            <person name="Davis C.M."/>
            <person name="Simpson J.R."/>
            <person name="Lauterbach L."/>
            <person name="Steele A.D."/>
            <person name="Gui C."/>
            <person name="Meng S."/>
            <person name="Li G."/>
            <person name="Viehrig K."/>
            <person name="Ye F."/>
            <person name="Su P."/>
            <person name="Kiefer A.F."/>
            <person name="Nichols A."/>
            <person name="Cepeda A.J."/>
            <person name="Yan W."/>
            <person name="Fan B."/>
            <person name="Jiang Y."/>
            <person name="Adhikari A."/>
            <person name="Zheng C.-J."/>
            <person name="Schuster L."/>
            <person name="Cowan T.M."/>
            <person name="Smanski M.J."/>
            <person name="Chevrette M.G."/>
            <person name="De Carvalho L.P.S."/>
            <person name="Shen B."/>
        </authorList>
    </citation>
    <scope>NUCLEOTIDE SEQUENCE [LARGE SCALE GENOMIC DNA]</scope>
    <source>
        <strain evidence="2 3">NPDC003040</strain>
    </source>
</reference>
<gene>
    <name evidence="2" type="ORF">ACFYV7_10985</name>
</gene>
<feature type="transmembrane region" description="Helical" evidence="1">
    <location>
        <begin position="222"/>
        <end position="240"/>
    </location>
</feature>
<organism evidence="2 3">
    <name type="scientific">Nocardia suismassiliense</name>
    <dbReference type="NCBI Taxonomy" id="2077092"/>
    <lineage>
        <taxon>Bacteria</taxon>
        <taxon>Bacillati</taxon>
        <taxon>Actinomycetota</taxon>
        <taxon>Actinomycetes</taxon>
        <taxon>Mycobacteriales</taxon>
        <taxon>Nocardiaceae</taxon>
        <taxon>Nocardia</taxon>
    </lineage>
</organism>
<feature type="transmembrane region" description="Helical" evidence="1">
    <location>
        <begin position="140"/>
        <end position="160"/>
    </location>
</feature>
<accession>A0ABW6QRQ4</accession>
<dbReference type="InterPro" id="IPR033458">
    <property type="entry name" value="DUF5134"/>
</dbReference>
<feature type="transmembrane region" description="Helical" evidence="1">
    <location>
        <begin position="101"/>
        <end position="120"/>
    </location>
</feature>
<dbReference type="Pfam" id="PF17197">
    <property type="entry name" value="DUF5134"/>
    <property type="match status" value="1"/>
</dbReference>
<feature type="transmembrane region" description="Helical" evidence="1">
    <location>
        <begin position="172"/>
        <end position="194"/>
    </location>
</feature>